<evidence type="ECO:0000256" key="1">
    <source>
        <dbReference type="ARBA" id="ARBA00004275"/>
    </source>
</evidence>
<dbReference type="InterPro" id="IPR000873">
    <property type="entry name" value="AMP-dep_synth/lig_dom"/>
</dbReference>
<accession>A0AAN7NYT4</accession>
<dbReference type="Gene3D" id="3.40.50.12780">
    <property type="entry name" value="N-terminal domain of ligase-like"/>
    <property type="match status" value="1"/>
</dbReference>
<keyword evidence="8" id="KW-1185">Reference proteome</keyword>
<dbReference type="EMBL" id="JARPUR010000007">
    <property type="protein sequence ID" value="KAK4873207.1"/>
    <property type="molecule type" value="Genomic_DNA"/>
</dbReference>
<dbReference type="GO" id="GO:0016405">
    <property type="term" value="F:CoA-ligase activity"/>
    <property type="evidence" value="ECO:0007669"/>
    <property type="project" value="TreeGrafter"/>
</dbReference>
<dbReference type="PANTHER" id="PTHR24096:SF149">
    <property type="entry name" value="AMP-BINDING DOMAIN-CONTAINING PROTEIN-RELATED"/>
    <property type="match status" value="1"/>
</dbReference>
<dbReference type="InterPro" id="IPR025110">
    <property type="entry name" value="AMP-bd_C"/>
</dbReference>
<dbReference type="InterPro" id="IPR042099">
    <property type="entry name" value="ANL_N_sf"/>
</dbReference>
<dbReference type="Pfam" id="PF00501">
    <property type="entry name" value="AMP-binding"/>
    <property type="match status" value="1"/>
</dbReference>
<comment type="subcellular location">
    <subcellularLocation>
        <location evidence="1">Peroxisome</location>
    </subcellularLocation>
</comment>
<name>A0AAN7NYT4_9COLE</name>
<evidence type="ECO:0008006" key="9">
    <source>
        <dbReference type="Google" id="ProtNLM"/>
    </source>
</evidence>
<gene>
    <name evidence="7" type="ORF">RN001_015236</name>
</gene>
<evidence type="ECO:0000259" key="6">
    <source>
        <dbReference type="Pfam" id="PF13193"/>
    </source>
</evidence>
<comment type="caution">
    <text evidence="7">The sequence shown here is derived from an EMBL/GenBank/DDBJ whole genome shotgun (WGS) entry which is preliminary data.</text>
</comment>
<proteinExistence type="inferred from homology"/>
<dbReference type="InterPro" id="IPR045851">
    <property type="entry name" value="AMP-bd_C_sf"/>
</dbReference>
<comment type="similarity">
    <text evidence="2">Belongs to the ATP-dependent AMP-binding enzyme family.</text>
</comment>
<dbReference type="PROSITE" id="PS00455">
    <property type="entry name" value="AMP_BINDING"/>
    <property type="match status" value="1"/>
</dbReference>
<organism evidence="7 8">
    <name type="scientific">Aquatica leii</name>
    <dbReference type="NCBI Taxonomy" id="1421715"/>
    <lineage>
        <taxon>Eukaryota</taxon>
        <taxon>Metazoa</taxon>
        <taxon>Ecdysozoa</taxon>
        <taxon>Arthropoda</taxon>
        <taxon>Hexapoda</taxon>
        <taxon>Insecta</taxon>
        <taxon>Pterygota</taxon>
        <taxon>Neoptera</taxon>
        <taxon>Endopterygota</taxon>
        <taxon>Coleoptera</taxon>
        <taxon>Polyphaga</taxon>
        <taxon>Elateriformia</taxon>
        <taxon>Elateroidea</taxon>
        <taxon>Lampyridae</taxon>
        <taxon>Luciolinae</taxon>
        <taxon>Aquatica</taxon>
    </lineage>
</organism>
<evidence type="ECO:0000313" key="8">
    <source>
        <dbReference type="Proteomes" id="UP001353858"/>
    </source>
</evidence>
<evidence type="ECO:0000313" key="7">
    <source>
        <dbReference type="EMBL" id="KAK4873207.1"/>
    </source>
</evidence>
<reference evidence="8" key="1">
    <citation type="submission" date="2023-01" db="EMBL/GenBank/DDBJ databases">
        <title>Key to firefly adult light organ development and bioluminescence: homeobox transcription factors regulate luciferase expression and transportation to peroxisome.</title>
        <authorList>
            <person name="Fu X."/>
        </authorList>
    </citation>
    <scope>NUCLEOTIDE SEQUENCE [LARGE SCALE GENOMIC DNA]</scope>
</reference>
<evidence type="ECO:0000256" key="4">
    <source>
        <dbReference type="ARBA" id="ARBA00023140"/>
    </source>
</evidence>
<dbReference type="Proteomes" id="UP001353858">
    <property type="component" value="Unassembled WGS sequence"/>
</dbReference>
<dbReference type="AlphaFoldDB" id="A0AAN7NYT4"/>
<sequence>MNEKKIITIPEVDYTPDARGLGFVYYENMIKNSKKIAQIDAVTGAKDSFESLLRRSIRTAVKMRAMNVTSHDIVATCSLNHLNSCVPSIATAFLGATAVSLDPNMSPADLQHLMGLIKPKLLFAAKDTAQILGKIIDKLSLDTQIVAFDAFFSFIIDVSKVEENNFRPTKIDDLGKDAMIQFSSGSTGLSKGIRLSHRSVLGQTAVTIAQDNCYDRILTFSSLYWGSAVIYYNVSLLTGCTRIIVPKFDINTIWIIIDTYKPTLVFTPPYYAMCMYKSGIPSNVNVDSIKTIVVGGGPLSKNQITGFKKMFSKQRVFLSYGSSETGFSLYFKHGNRKDDTFIDQKPTSCGSGIFGFSYKVVDPETEKVLEPNEIGELRLKSKYMLTGYFKMDSTGIWDSDGFVKTGDIVYYDNDHFFYIVNRLKELLKYQAITIFPSVIEDVLLTHPSVKMATVIGIPDEIDGDHPMALVILNDRCDATESELIKFANDRLGNSEKLRAGLKIVQSVPVTSTGKINKLKIKELMIKNGTNLYLQ</sequence>
<evidence type="ECO:0000256" key="3">
    <source>
        <dbReference type="ARBA" id="ARBA00022598"/>
    </source>
</evidence>
<dbReference type="Gene3D" id="3.30.300.30">
    <property type="match status" value="1"/>
</dbReference>
<evidence type="ECO:0000256" key="2">
    <source>
        <dbReference type="ARBA" id="ARBA00006432"/>
    </source>
</evidence>
<keyword evidence="3" id="KW-0436">Ligase</keyword>
<protein>
    <recommendedName>
        <fullName evidence="9">Luciferin 4-monooxygenase</fullName>
    </recommendedName>
</protein>
<keyword evidence="4" id="KW-0576">Peroxisome</keyword>
<evidence type="ECO:0000259" key="5">
    <source>
        <dbReference type="Pfam" id="PF00501"/>
    </source>
</evidence>
<dbReference type="SUPFAM" id="SSF56801">
    <property type="entry name" value="Acetyl-CoA synthetase-like"/>
    <property type="match status" value="1"/>
</dbReference>
<feature type="domain" description="AMP-binding enzyme C-terminal" evidence="6">
    <location>
        <begin position="439"/>
        <end position="514"/>
    </location>
</feature>
<feature type="domain" description="AMP-dependent synthetase/ligase" evidence="5">
    <location>
        <begin position="34"/>
        <end position="389"/>
    </location>
</feature>
<dbReference type="GO" id="GO:0005777">
    <property type="term" value="C:peroxisome"/>
    <property type="evidence" value="ECO:0007669"/>
    <property type="project" value="UniProtKB-SubCell"/>
</dbReference>
<dbReference type="Pfam" id="PF13193">
    <property type="entry name" value="AMP-binding_C"/>
    <property type="match status" value="1"/>
</dbReference>
<dbReference type="InterPro" id="IPR020845">
    <property type="entry name" value="AMP-binding_CS"/>
</dbReference>
<dbReference type="PANTHER" id="PTHR24096">
    <property type="entry name" value="LONG-CHAIN-FATTY-ACID--COA LIGASE"/>
    <property type="match status" value="1"/>
</dbReference>